<reference evidence="2" key="2">
    <citation type="journal article" date="2021" name="PeerJ">
        <title>Extensive microbial diversity within the chicken gut microbiome revealed by metagenomics and culture.</title>
        <authorList>
            <person name="Gilroy R."/>
            <person name="Ravi A."/>
            <person name="Getino M."/>
            <person name="Pursley I."/>
            <person name="Horton D.L."/>
            <person name="Alikhan N.F."/>
            <person name="Baker D."/>
            <person name="Gharbi K."/>
            <person name="Hall N."/>
            <person name="Watson M."/>
            <person name="Adriaenssens E.M."/>
            <person name="Foster-Nyarko E."/>
            <person name="Jarju S."/>
            <person name="Secka A."/>
            <person name="Antonio M."/>
            <person name="Oren A."/>
            <person name="Chaudhuri R.R."/>
            <person name="La Ragione R."/>
            <person name="Hildebrand F."/>
            <person name="Pallen M.J."/>
        </authorList>
    </citation>
    <scope>NUCLEOTIDE SEQUENCE</scope>
    <source>
        <strain evidence="2">ChiSxjej1B13-7041</strain>
    </source>
</reference>
<comment type="caution">
    <text evidence="2">The sequence shown here is derived from an EMBL/GenBank/DDBJ whole genome shotgun (WGS) entry which is preliminary data.</text>
</comment>
<reference evidence="2" key="1">
    <citation type="submission" date="2020-10" db="EMBL/GenBank/DDBJ databases">
        <authorList>
            <person name="Gilroy R."/>
        </authorList>
    </citation>
    <scope>NUCLEOTIDE SEQUENCE</scope>
    <source>
        <strain evidence="2">ChiSxjej1B13-7041</strain>
    </source>
</reference>
<keyword evidence="1" id="KW-0472">Membrane</keyword>
<gene>
    <name evidence="2" type="ORF">IAB98_08665</name>
</gene>
<dbReference type="Proteomes" id="UP000886841">
    <property type="component" value="Unassembled WGS sequence"/>
</dbReference>
<feature type="transmembrane region" description="Helical" evidence="1">
    <location>
        <begin position="20"/>
        <end position="37"/>
    </location>
</feature>
<evidence type="ECO:0008006" key="4">
    <source>
        <dbReference type="Google" id="ProtNLM"/>
    </source>
</evidence>
<keyword evidence="1" id="KW-1133">Transmembrane helix</keyword>
<keyword evidence="1" id="KW-0812">Transmembrane</keyword>
<protein>
    <recommendedName>
        <fullName evidence="4">Teichoic acid D-Ala incorporation-associated protein DltX</fullName>
    </recommendedName>
</protein>
<evidence type="ECO:0000313" key="3">
    <source>
        <dbReference type="Proteomes" id="UP000886841"/>
    </source>
</evidence>
<dbReference type="EMBL" id="DVHU01000078">
    <property type="protein sequence ID" value="HIR93473.1"/>
    <property type="molecule type" value="Genomic_DNA"/>
</dbReference>
<proteinExistence type="predicted"/>
<name>A0A9D1EKB1_9FIRM</name>
<dbReference type="AlphaFoldDB" id="A0A9D1EKB1"/>
<organism evidence="2 3">
    <name type="scientific">Candidatus Egerieimonas intestinavium</name>
    <dbReference type="NCBI Taxonomy" id="2840777"/>
    <lineage>
        <taxon>Bacteria</taxon>
        <taxon>Bacillati</taxon>
        <taxon>Bacillota</taxon>
        <taxon>Clostridia</taxon>
        <taxon>Lachnospirales</taxon>
        <taxon>Lachnospiraceae</taxon>
        <taxon>Lachnospiraceae incertae sedis</taxon>
        <taxon>Candidatus Egerieimonas</taxon>
    </lineage>
</organism>
<evidence type="ECO:0000256" key="1">
    <source>
        <dbReference type="SAM" id="Phobius"/>
    </source>
</evidence>
<sequence length="53" mass="6330">MKLFTNLRSKLKDHPRLSFALWVLAFYLLMVILYLYLMNANLSTAPKFIYAQF</sequence>
<evidence type="ECO:0000313" key="2">
    <source>
        <dbReference type="EMBL" id="HIR93473.1"/>
    </source>
</evidence>
<accession>A0A9D1EKB1</accession>